<organism evidence="1 2">
    <name type="scientific">Aquisphaera giovannonii</name>
    <dbReference type="NCBI Taxonomy" id="406548"/>
    <lineage>
        <taxon>Bacteria</taxon>
        <taxon>Pseudomonadati</taxon>
        <taxon>Planctomycetota</taxon>
        <taxon>Planctomycetia</taxon>
        <taxon>Isosphaerales</taxon>
        <taxon>Isosphaeraceae</taxon>
        <taxon>Aquisphaera</taxon>
    </lineage>
</organism>
<dbReference type="Proteomes" id="UP000324233">
    <property type="component" value="Chromosome"/>
</dbReference>
<name>A0A5B9W471_9BACT</name>
<evidence type="ECO:0000313" key="2">
    <source>
        <dbReference type="Proteomes" id="UP000324233"/>
    </source>
</evidence>
<sequence length="78" mass="8967">MIKTIRGRVHGQTIELNEALGMVEGQEVEVKVRTIPRPPHQPGDGLLRTEGALRDDAEWDDIMKEVHQARKQERRSRT</sequence>
<protein>
    <submittedName>
        <fullName evidence="1">Uncharacterized protein</fullName>
    </submittedName>
</protein>
<reference evidence="1 2" key="1">
    <citation type="submission" date="2019-08" db="EMBL/GenBank/DDBJ databases">
        <title>Deep-cultivation of Planctomycetes and their phenomic and genomic characterization uncovers novel biology.</title>
        <authorList>
            <person name="Wiegand S."/>
            <person name="Jogler M."/>
            <person name="Boedeker C."/>
            <person name="Pinto D."/>
            <person name="Vollmers J."/>
            <person name="Rivas-Marin E."/>
            <person name="Kohn T."/>
            <person name="Peeters S.H."/>
            <person name="Heuer A."/>
            <person name="Rast P."/>
            <person name="Oberbeckmann S."/>
            <person name="Bunk B."/>
            <person name="Jeske O."/>
            <person name="Meyerdierks A."/>
            <person name="Storesund J.E."/>
            <person name="Kallscheuer N."/>
            <person name="Luecker S."/>
            <person name="Lage O.M."/>
            <person name="Pohl T."/>
            <person name="Merkel B.J."/>
            <person name="Hornburger P."/>
            <person name="Mueller R.-W."/>
            <person name="Bruemmer F."/>
            <person name="Labrenz M."/>
            <person name="Spormann A.M."/>
            <person name="Op den Camp H."/>
            <person name="Overmann J."/>
            <person name="Amann R."/>
            <person name="Jetten M.S.M."/>
            <person name="Mascher T."/>
            <person name="Medema M.H."/>
            <person name="Devos D.P."/>
            <person name="Kaster A.-K."/>
            <person name="Ovreas L."/>
            <person name="Rohde M."/>
            <person name="Galperin M.Y."/>
            <person name="Jogler C."/>
        </authorList>
    </citation>
    <scope>NUCLEOTIDE SEQUENCE [LARGE SCALE GENOMIC DNA]</scope>
    <source>
        <strain evidence="1 2">OJF2</strain>
    </source>
</reference>
<evidence type="ECO:0000313" key="1">
    <source>
        <dbReference type="EMBL" id="QEH35416.1"/>
    </source>
</evidence>
<dbReference type="EMBL" id="CP042997">
    <property type="protein sequence ID" value="QEH35416.1"/>
    <property type="molecule type" value="Genomic_DNA"/>
</dbReference>
<dbReference type="AlphaFoldDB" id="A0A5B9W471"/>
<accession>A0A5B9W471</accession>
<gene>
    <name evidence="1" type="ORF">OJF2_39680</name>
</gene>
<dbReference type="RefSeq" id="WP_168221920.1">
    <property type="nucleotide sequence ID" value="NZ_CP042997.1"/>
</dbReference>
<keyword evidence="2" id="KW-1185">Reference proteome</keyword>
<proteinExistence type="predicted"/>
<dbReference type="KEGG" id="agv:OJF2_39680"/>